<evidence type="ECO:0000256" key="1">
    <source>
        <dbReference type="ARBA" id="ARBA00022679"/>
    </source>
</evidence>
<dbReference type="GO" id="GO:0019563">
    <property type="term" value="P:glycerol catabolic process"/>
    <property type="evidence" value="ECO:0007669"/>
    <property type="project" value="TreeGrafter"/>
</dbReference>
<accession>A0A4R1NGU9</accession>
<dbReference type="GO" id="GO:0005829">
    <property type="term" value="C:cytosol"/>
    <property type="evidence" value="ECO:0007669"/>
    <property type="project" value="TreeGrafter"/>
</dbReference>
<dbReference type="PANTHER" id="PTHR28629:SF4">
    <property type="entry name" value="TRIOKINASE_FMN CYCLASE"/>
    <property type="match status" value="1"/>
</dbReference>
<dbReference type="Pfam" id="PF02733">
    <property type="entry name" value="Dak1"/>
    <property type="match status" value="1"/>
</dbReference>
<dbReference type="EMBL" id="SJOI01000001">
    <property type="protein sequence ID" value="TCL06792.1"/>
    <property type="molecule type" value="Genomic_DNA"/>
</dbReference>
<dbReference type="GO" id="GO:0005524">
    <property type="term" value="F:ATP binding"/>
    <property type="evidence" value="ECO:0007669"/>
    <property type="project" value="UniProtKB-KW"/>
</dbReference>
<dbReference type="FunFam" id="3.30.1180.20:FF:000001">
    <property type="entry name" value="Dihydroxyacetone kinase 1"/>
    <property type="match status" value="1"/>
</dbReference>
<dbReference type="PROSITE" id="PS51481">
    <property type="entry name" value="DHAK"/>
    <property type="match status" value="1"/>
</dbReference>
<keyword evidence="1" id="KW-0808">Transferase</keyword>
<dbReference type="SUPFAM" id="SSF82549">
    <property type="entry name" value="DAK1/DegV-like"/>
    <property type="match status" value="1"/>
</dbReference>
<gene>
    <name evidence="6" type="ORF">EZJ58_5084</name>
</gene>
<keyword evidence="4" id="KW-0067">ATP-binding</keyword>
<dbReference type="FunFam" id="3.40.50.10440:FF:000001">
    <property type="entry name" value="Dihydroxyacetone kinase, DhaK subunit"/>
    <property type="match status" value="1"/>
</dbReference>
<feature type="domain" description="DhaK" evidence="5">
    <location>
        <begin position="7"/>
        <end position="330"/>
    </location>
</feature>
<sequence>MKKILNSPADYADEALEGMCLAYPRSYGRTGENGRVIVRLGGGKGKVGIVSGGGSGHLPTFAGYVGEGLLDACAVGNVFAGPAVMDCMDAIRSADGGHGVLLLFGNYGGDKMNFAMASEMLEAEGIATATVLAVDDVGSASREERDKRRGVAGLVYAYKIAGAKAGQADATLESVAAVARRAVDNTVTIGVALSPCTVPEAGKPTFALAENEMEYGMGIHGEPGIRRGPIIAADDMADMMLQTLLDDAGIATGDRVSVMVNSLGATPLEELFILYRRVAGRLREKGIEVAFPLVGRYATSMEMSGASLSLITLDEELEALLLAPADCPYWSNL</sequence>
<keyword evidence="7" id="KW-1185">Reference proteome</keyword>
<protein>
    <submittedName>
        <fullName evidence="6">Dihydroxyacetone kinase-like protein</fullName>
    </submittedName>
</protein>
<dbReference type="InterPro" id="IPR004006">
    <property type="entry name" value="DhaK_dom"/>
</dbReference>
<comment type="caution">
    <text evidence="6">The sequence shown here is derived from an EMBL/GenBank/DDBJ whole genome shotgun (WGS) entry which is preliminary data.</text>
</comment>
<dbReference type="InterPro" id="IPR050861">
    <property type="entry name" value="Dihydroxyacetone_Kinase"/>
</dbReference>
<keyword evidence="3 6" id="KW-0418">Kinase</keyword>
<proteinExistence type="predicted"/>
<organism evidence="6 7">
    <name type="scientific">Sodalis ligni</name>
    <dbReference type="NCBI Taxonomy" id="2697027"/>
    <lineage>
        <taxon>Bacteria</taxon>
        <taxon>Pseudomonadati</taxon>
        <taxon>Pseudomonadota</taxon>
        <taxon>Gammaproteobacteria</taxon>
        <taxon>Enterobacterales</taxon>
        <taxon>Bruguierivoracaceae</taxon>
        <taxon>Sodalis</taxon>
    </lineage>
</organism>
<dbReference type="RefSeq" id="WP_132926474.1">
    <property type="nucleotide sequence ID" value="NZ_SJOI01000001.1"/>
</dbReference>
<dbReference type="GO" id="GO:0004371">
    <property type="term" value="F:glycerone kinase activity"/>
    <property type="evidence" value="ECO:0007669"/>
    <property type="project" value="InterPro"/>
</dbReference>
<dbReference type="PANTHER" id="PTHR28629">
    <property type="entry name" value="TRIOKINASE/FMN CYCLASE"/>
    <property type="match status" value="1"/>
</dbReference>
<evidence type="ECO:0000256" key="4">
    <source>
        <dbReference type="ARBA" id="ARBA00022840"/>
    </source>
</evidence>
<reference evidence="6 7" key="1">
    <citation type="submission" date="2019-02" db="EMBL/GenBank/DDBJ databases">
        <title>Investigation of anaerobic lignin degradation for improved lignocellulosic biofuels.</title>
        <authorList>
            <person name="Deangelis K."/>
        </authorList>
    </citation>
    <scope>NUCLEOTIDE SEQUENCE [LARGE SCALE GENOMIC DNA]</scope>
    <source>
        <strain evidence="6 7">159R</strain>
    </source>
</reference>
<evidence type="ECO:0000313" key="7">
    <source>
        <dbReference type="Proteomes" id="UP000294555"/>
    </source>
</evidence>
<dbReference type="Proteomes" id="UP000294555">
    <property type="component" value="Unassembled WGS sequence"/>
</dbReference>
<keyword evidence="2" id="KW-0547">Nucleotide-binding</keyword>
<dbReference type="Gene3D" id="3.30.1180.20">
    <property type="entry name" value="Dihydroxyacetone kinase, domain 2"/>
    <property type="match status" value="1"/>
</dbReference>
<evidence type="ECO:0000256" key="2">
    <source>
        <dbReference type="ARBA" id="ARBA00022741"/>
    </source>
</evidence>
<name>A0A4R1NGU9_9GAMM</name>
<dbReference type="OrthoDB" id="9806345at2"/>
<dbReference type="AlphaFoldDB" id="A0A4R1NGU9"/>
<evidence type="ECO:0000313" key="6">
    <source>
        <dbReference type="EMBL" id="TCL06792.1"/>
    </source>
</evidence>
<evidence type="ECO:0000259" key="5">
    <source>
        <dbReference type="PROSITE" id="PS51481"/>
    </source>
</evidence>
<evidence type="ECO:0000256" key="3">
    <source>
        <dbReference type="ARBA" id="ARBA00022777"/>
    </source>
</evidence>
<dbReference type="Gene3D" id="3.40.50.10440">
    <property type="entry name" value="Dihydroxyacetone kinase, domain 1"/>
    <property type="match status" value="1"/>
</dbReference>